<dbReference type="OMA" id="CFKETRI"/>
<dbReference type="InterPro" id="IPR036915">
    <property type="entry name" value="Cyclin-like_sf"/>
</dbReference>
<dbReference type="AlphaFoldDB" id="A0A3P8YGX4"/>
<gene>
    <name evidence="1" type="primary">CNTD1</name>
</gene>
<reference evidence="2" key="1">
    <citation type="journal article" date="2014" name="PLoS ONE">
        <title>The genome and linkage map of the northern pike (Esox lucius): conserved synteny revealed between the salmonid sister group and the Neoteleostei.</title>
        <authorList>
            <person name="Rondeau E.B."/>
            <person name="Minkley D.R."/>
            <person name="Leong J.S."/>
            <person name="Messmer A.M."/>
            <person name="Jantzen J.R."/>
            <person name="von Schalburg K.R."/>
            <person name="Lemon C."/>
            <person name="Bird N.H."/>
            <person name="Koop B.F."/>
        </authorList>
    </citation>
    <scope>NUCLEOTIDE SEQUENCE</scope>
</reference>
<dbReference type="CTD" id="124817"/>
<dbReference type="CDD" id="cd20541">
    <property type="entry name" value="CYCLIN_CNTD1"/>
    <property type="match status" value="1"/>
</dbReference>
<reference evidence="1" key="2">
    <citation type="submission" date="2020-02" db="EMBL/GenBank/DDBJ databases">
        <title>Esox lucius (northern pike) genome, fEsoLuc1, primary haplotype.</title>
        <authorList>
            <person name="Myers G."/>
            <person name="Karagic N."/>
            <person name="Meyer A."/>
            <person name="Pippel M."/>
            <person name="Reichard M."/>
            <person name="Winkler S."/>
            <person name="Tracey A."/>
            <person name="Sims Y."/>
            <person name="Howe K."/>
            <person name="Rhie A."/>
            <person name="Formenti G."/>
            <person name="Durbin R."/>
            <person name="Fedrigo O."/>
            <person name="Jarvis E.D."/>
        </authorList>
    </citation>
    <scope>NUCLEOTIDE SEQUENCE [LARGE SCALE GENOMIC DNA]</scope>
</reference>
<dbReference type="OrthoDB" id="9983043at2759"/>
<dbReference type="SUPFAM" id="SSF47954">
    <property type="entry name" value="Cyclin-like"/>
    <property type="match status" value="1"/>
</dbReference>
<dbReference type="Bgee" id="ENSELUG00000015321">
    <property type="expression patterns" value="Expressed in testis and 4 other cell types or tissues"/>
</dbReference>
<organism evidence="1 2">
    <name type="scientific">Esox lucius</name>
    <name type="common">Northern pike</name>
    <dbReference type="NCBI Taxonomy" id="8010"/>
    <lineage>
        <taxon>Eukaryota</taxon>
        <taxon>Metazoa</taxon>
        <taxon>Chordata</taxon>
        <taxon>Craniata</taxon>
        <taxon>Vertebrata</taxon>
        <taxon>Euteleostomi</taxon>
        <taxon>Actinopterygii</taxon>
        <taxon>Neopterygii</taxon>
        <taxon>Teleostei</taxon>
        <taxon>Protacanthopterygii</taxon>
        <taxon>Esociformes</taxon>
        <taxon>Esocidae</taxon>
        <taxon>Esox</taxon>
    </lineage>
</organism>
<dbReference type="PANTHER" id="PTHR21615">
    <property type="entry name" value="CYCLIN N-TERMINAL DOMAIN-CONTAINING PROTEIN 1"/>
    <property type="match status" value="1"/>
</dbReference>
<dbReference type="PANTHER" id="PTHR21615:SF2">
    <property type="entry name" value="CYCLIN N-TERMINAL DOMAIN-CONTAINING PROTEIN 1"/>
    <property type="match status" value="1"/>
</dbReference>
<dbReference type="GeneID" id="105021185"/>
<dbReference type="KEGG" id="els:105021185"/>
<dbReference type="STRING" id="8010.ENSELUP00000015361"/>
<name>A0A3P8YGX4_ESOLU</name>
<dbReference type="GO" id="GO:0035861">
    <property type="term" value="C:site of double-strand break"/>
    <property type="evidence" value="ECO:0007669"/>
    <property type="project" value="TreeGrafter"/>
</dbReference>
<dbReference type="RefSeq" id="XP_010886980.1">
    <property type="nucleotide sequence ID" value="XM_010888678.4"/>
</dbReference>
<reference evidence="1" key="4">
    <citation type="submission" date="2025-09" db="UniProtKB">
        <authorList>
            <consortium name="Ensembl"/>
        </authorList>
    </citation>
    <scope>IDENTIFICATION</scope>
</reference>
<accession>A0A3P8YGX4</accession>
<sequence>MAKNIIFSQRQCKNLIFGQASFDILSDFLIHLNIRNKEKLSNLSRYSGDFKDKRLIECIFLATEELRLDPLVGYHAAELLERFMIKHLEDLCSTPHTPAGAAAAQTGNYEDLVYEKLRDKFPLILLSCVQLASKLSLHSSVVDNNTAVQFLHSMGHSVSKQTVMDSELMILKALDFELNAPNPLTYVEILLEVLGHNDSSVPLEHLHQLCSRVLQFICLERKAIYDSLLVATTGCLSPSEEQRNSFVSVTEDCMLLGVGVIAVGAYILNVFNWELVVEELSHIAGISVKSISDFTHVTLLHITQNNSPTFAAT</sequence>
<reference evidence="1" key="3">
    <citation type="submission" date="2025-08" db="UniProtKB">
        <authorList>
            <consortium name="Ensembl"/>
        </authorList>
    </citation>
    <scope>IDENTIFICATION</scope>
</reference>
<dbReference type="Ensembl" id="ENSELUT00000024417.3">
    <property type="protein sequence ID" value="ENSELUP00000015361.1"/>
    <property type="gene ID" value="ENSELUG00000015321.3"/>
</dbReference>
<proteinExistence type="predicted"/>
<dbReference type="InParanoid" id="A0A3P8YGX4"/>
<keyword evidence="2" id="KW-1185">Reference proteome</keyword>
<evidence type="ECO:0000313" key="2">
    <source>
        <dbReference type="Proteomes" id="UP000265140"/>
    </source>
</evidence>
<dbReference type="Proteomes" id="UP000265140">
    <property type="component" value="Chromosome 5"/>
</dbReference>
<protein>
    <submittedName>
        <fullName evidence="1">Uncharacterized protein</fullName>
    </submittedName>
</protein>
<dbReference type="GeneTree" id="ENSGT00440000033966"/>
<dbReference type="GO" id="GO:0007131">
    <property type="term" value="P:reciprocal meiotic recombination"/>
    <property type="evidence" value="ECO:0007669"/>
    <property type="project" value="TreeGrafter"/>
</dbReference>
<dbReference type="Gene3D" id="1.10.472.10">
    <property type="entry name" value="Cyclin-like"/>
    <property type="match status" value="1"/>
</dbReference>
<evidence type="ECO:0000313" key="1">
    <source>
        <dbReference type="Ensembl" id="ENSELUP00000015361.1"/>
    </source>
</evidence>